<dbReference type="InterPro" id="IPR046347">
    <property type="entry name" value="bZIP_sf"/>
</dbReference>
<proteinExistence type="inferred from homology"/>
<accession>A0A553NAA3</accession>
<dbReference type="EMBL" id="SRMA01027010">
    <property type="protein sequence ID" value="TRY62329.1"/>
    <property type="molecule type" value="Genomic_DNA"/>
</dbReference>
<dbReference type="InterPro" id="IPR047229">
    <property type="entry name" value="NFIL3-like"/>
</dbReference>
<dbReference type="SMART" id="SM00338">
    <property type="entry name" value="BRLZ"/>
    <property type="match status" value="1"/>
</dbReference>
<evidence type="ECO:0000256" key="2">
    <source>
        <dbReference type="ARBA" id="ARBA00023015"/>
    </source>
</evidence>
<dbReference type="CDD" id="cd14694">
    <property type="entry name" value="bZIP_NFIL3"/>
    <property type="match status" value="1"/>
</dbReference>
<dbReference type="PANTHER" id="PTHR15284:SF1">
    <property type="entry name" value="NUCLEAR FACTOR INTERLEUKIN-3-REGULATED PROTEIN"/>
    <property type="match status" value="1"/>
</dbReference>
<dbReference type="SUPFAM" id="SSF57959">
    <property type="entry name" value="Leucine zipper domain"/>
    <property type="match status" value="1"/>
</dbReference>
<keyword evidence="3" id="KW-0238">DNA-binding</keyword>
<evidence type="ECO:0000256" key="4">
    <source>
        <dbReference type="ARBA" id="ARBA00023163"/>
    </source>
</evidence>
<dbReference type="Gene3D" id="1.20.5.170">
    <property type="match status" value="1"/>
</dbReference>
<dbReference type="InterPro" id="IPR004827">
    <property type="entry name" value="bZIP"/>
</dbReference>
<dbReference type="Pfam" id="PF07716">
    <property type="entry name" value="bZIP_2"/>
    <property type="match status" value="1"/>
</dbReference>
<evidence type="ECO:0000259" key="7">
    <source>
        <dbReference type="PROSITE" id="PS50217"/>
    </source>
</evidence>
<dbReference type="AlphaFoldDB" id="A0A553NAA3"/>
<feature type="region of interest" description="Disordered" evidence="6">
    <location>
        <begin position="206"/>
        <end position="237"/>
    </location>
</feature>
<evidence type="ECO:0000256" key="5">
    <source>
        <dbReference type="ARBA" id="ARBA00023242"/>
    </source>
</evidence>
<dbReference type="FunFam" id="1.20.5.170:FF:000025">
    <property type="entry name" value="nuclear factor interleukin-3-regulated protein-like"/>
    <property type="match status" value="1"/>
</dbReference>
<evidence type="ECO:0000313" key="9">
    <source>
        <dbReference type="Proteomes" id="UP000316079"/>
    </source>
</evidence>
<dbReference type="GO" id="GO:0003677">
    <property type="term" value="F:DNA binding"/>
    <property type="evidence" value="ECO:0007669"/>
    <property type="project" value="UniProtKB-KW"/>
</dbReference>
<dbReference type="PANTHER" id="PTHR15284">
    <property type="entry name" value="NUCLEAR FACTOR INTERLEUKIN-3-REGULATED PROTEIN"/>
    <property type="match status" value="1"/>
</dbReference>
<dbReference type="PROSITE" id="PS50217">
    <property type="entry name" value="BZIP"/>
    <property type="match status" value="1"/>
</dbReference>
<dbReference type="PROSITE" id="PS00036">
    <property type="entry name" value="BZIP_BASIC"/>
    <property type="match status" value="1"/>
</dbReference>
<evidence type="ECO:0000313" key="8">
    <source>
        <dbReference type="EMBL" id="TRY62329.1"/>
    </source>
</evidence>
<dbReference type="InterPro" id="IPR047106">
    <property type="entry name" value="NFIL3-like_bZIP"/>
</dbReference>
<comment type="caution">
    <text evidence="8">The sequence shown here is derived from an EMBL/GenBank/DDBJ whole genome shotgun (WGS) entry which is preliminary data.</text>
</comment>
<evidence type="ECO:0000256" key="6">
    <source>
        <dbReference type="SAM" id="MobiDB-lite"/>
    </source>
</evidence>
<evidence type="ECO:0000256" key="3">
    <source>
        <dbReference type="ARBA" id="ARBA00023125"/>
    </source>
</evidence>
<organism evidence="8 9">
    <name type="scientific">Danionella cerebrum</name>
    <dbReference type="NCBI Taxonomy" id="2873325"/>
    <lineage>
        <taxon>Eukaryota</taxon>
        <taxon>Metazoa</taxon>
        <taxon>Chordata</taxon>
        <taxon>Craniata</taxon>
        <taxon>Vertebrata</taxon>
        <taxon>Euteleostomi</taxon>
        <taxon>Actinopterygii</taxon>
        <taxon>Neopterygii</taxon>
        <taxon>Teleostei</taxon>
        <taxon>Ostariophysi</taxon>
        <taxon>Cypriniformes</taxon>
        <taxon>Danionidae</taxon>
        <taxon>Danioninae</taxon>
        <taxon>Danionella</taxon>
    </lineage>
</organism>
<name>A0A553NAA3_9TELE</name>
<evidence type="ECO:0000256" key="1">
    <source>
        <dbReference type="ARBA" id="ARBA00006079"/>
    </source>
</evidence>
<keyword evidence="5" id="KW-0539">Nucleus</keyword>
<protein>
    <recommendedName>
        <fullName evidence="7">BZIP domain-containing protein</fullName>
    </recommendedName>
</protein>
<dbReference type="STRING" id="623744.A0A553NAA3"/>
<keyword evidence="2" id="KW-0805">Transcription regulation</keyword>
<dbReference type="Proteomes" id="UP000316079">
    <property type="component" value="Unassembled WGS sequence"/>
</dbReference>
<gene>
    <name evidence="8" type="ORF">DNTS_025867</name>
</gene>
<dbReference type="OrthoDB" id="6151507at2759"/>
<keyword evidence="4" id="KW-0804">Transcription</keyword>
<feature type="domain" description="BZIP" evidence="7">
    <location>
        <begin position="32"/>
        <end position="82"/>
    </location>
</feature>
<reference evidence="8 9" key="1">
    <citation type="journal article" date="2019" name="Sci. Data">
        <title>Hybrid genome assembly and annotation of Danionella translucida.</title>
        <authorList>
            <person name="Kadobianskyi M."/>
            <person name="Schulze L."/>
            <person name="Schuelke M."/>
            <person name="Judkewitz B."/>
        </authorList>
    </citation>
    <scope>NUCLEOTIDE SEQUENCE [LARGE SCALE GENOMIC DNA]</scope>
    <source>
        <strain evidence="8 9">Bolton</strain>
    </source>
</reference>
<dbReference type="GO" id="GO:0003700">
    <property type="term" value="F:DNA-binding transcription factor activity"/>
    <property type="evidence" value="ECO:0007669"/>
    <property type="project" value="InterPro"/>
</dbReference>
<keyword evidence="9" id="KW-1185">Reference proteome</keyword>
<comment type="similarity">
    <text evidence="1">Belongs to the bZIP family. NFIL3 subfamily.</text>
</comment>
<dbReference type="GO" id="GO:0007623">
    <property type="term" value="P:circadian rhythm"/>
    <property type="evidence" value="ECO:0007669"/>
    <property type="project" value="TreeGrafter"/>
</dbReference>
<dbReference type="GO" id="GO:0005634">
    <property type="term" value="C:nucleus"/>
    <property type="evidence" value="ECO:0007669"/>
    <property type="project" value="TreeGrafter"/>
</dbReference>
<sequence>MSWEAEREAEELSLRALGLRRKREFIPEDKKDAMYWEKRRKNNEAAKRSREKRRVSDYMMETHLLSLSEENARLRAELLALKLHHGLINPGTSYKLSQKAPFQFHGFAHQHFASIRDKDLPSGEEKTVTNLSRKPPQQICLGSHPRSAFLPTNPLAIQRFHPYFLDVPNIHSPTAATLHFASHHNQGTAKWADYPLLQSESQRIFSDEEREQQVPADYSKALPHKMRLKTQNLQEQK</sequence>